<proteinExistence type="predicted"/>
<dbReference type="InterPro" id="IPR002145">
    <property type="entry name" value="CopG"/>
</dbReference>
<protein>
    <recommendedName>
        <fullName evidence="1">Ribbon-helix-helix protein CopG domain-containing protein</fullName>
    </recommendedName>
</protein>
<dbReference type="Proteomes" id="UP000570361">
    <property type="component" value="Unassembled WGS sequence"/>
</dbReference>
<reference evidence="2 3" key="1">
    <citation type="submission" date="2020-08" db="EMBL/GenBank/DDBJ databases">
        <title>Genomic Encyclopedia of Type Strains, Phase III (KMG-III): the genomes of soil and plant-associated and newly described type strains.</title>
        <authorList>
            <person name="Whitman W."/>
        </authorList>
    </citation>
    <scope>NUCLEOTIDE SEQUENCE [LARGE SCALE GENOMIC DNA]</scope>
    <source>
        <strain evidence="2 3">CECT 5862</strain>
    </source>
</reference>
<dbReference type="Pfam" id="PF01402">
    <property type="entry name" value="RHH_1"/>
    <property type="match status" value="1"/>
</dbReference>
<gene>
    <name evidence="2" type="ORF">FHS18_006715</name>
</gene>
<dbReference type="SUPFAM" id="SSF47598">
    <property type="entry name" value="Ribbon-helix-helix"/>
    <property type="match status" value="1"/>
</dbReference>
<accession>A0A7W5B576</accession>
<keyword evidence="3" id="KW-1185">Reference proteome</keyword>
<dbReference type="InterPro" id="IPR010985">
    <property type="entry name" value="Ribbon_hlx_hlx"/>
</dbReference>
<evidence type="ECO:0000313" key="3">
    <source>
        <dbReference type="Proteomes" id="UP000570361"/>
    </source>
</evidence>
<comment type="caution">
    <text evidence="2">The sequence shown here is derived from an EMBL/GenBank/DDBJ whole genome shotgun (WGS) entry which is preliminary data.</text>
</comment>
<organism evidence="2 3">
    <name type="scientific">Paenibacillus phyllosphaerae</name>
    <dbReference type="NCBI Taxonomy" id="274593"/>
    <lineage>
        <taxon>Bacteria</taxon>
        <taxon>Bacillati</taxon>
        <taxon>Bacillota</taxon>
        <taxon>Bacilli</taxon>
        <taxon>Bacillales</taxon>
        <taxon>Paenibacillaceae</taxon>
        <taxon>Paenibacillus</taxon>
    </lineage>
</organism>
<dbReference type="GO" id="GO:0006355">
    <property type="term" value="P:regulation of DNA-templated transcription"/>
    <property type="evidence" value="ECO:0007669"/>
    <property type="project" value="InterPro"/>
</dbReference>
<evidence type="ECO:0000259" key="1">
    <source>
        <dbReference type="Pfam" id="PF01402"/>
    </source>
</evidence>
<name>A0A7W5B576_9BACL</name>
<feature type="domain" description="Ribbon-helix-helix protein CopG" evidence="1">
    <location>
        <begin position="39"/>
        <end position="76"/>
    </location>
</feature>
<sequence length="91" mass="10381">MDPNMKVGIPAEEGQVQLMFNKGGPRRGAGRKGIGETRKVSLTLSLEMWERFEQACVSEGRSKSELLRMMVEHYMDDVSDRPHKDVTRDEN</sequence>
<dbReference type="AlphaFoldDB" id="A0A7W5B576"/>
<dbReference type="RefSeq" id="WP_246428047.1">
    <property type="nucleotide sequence ID" value="NZ_JACHXK010000036.1"/>
</dbReference>
<evidence type="ECO:0000313" key="2">
    <source>
        <dbReference type="EMBL" id="MBB3114593.1"/>
    </source>
</evidence>
<dbReference type="EMBL" id="JACHXK010000036">
    <property type="protein sequence ID" value="MBB3114593.1"/>
    <property type="molecule type" value="Genomic_DNA"/>
</dbReference>
<dbReference type="Gene3D" id="1.10.1220.10">
    <property type="entry name" value="Met repressor-like"/>
    <property type="match status" value="1"/>
</dbReference>
<dbReference type="InterPro" id="IPR013321">
    <property type="entry name" value="Arc_rbn_hlx_hlx"/>
</dbReference>